<evidence type="ECO:0000256" key="1">
    <source>
        <dbReference type="ARBA" id="ARBA00001936"/>
    </source>
</evidence>
<evidence type="ECO:0000256" key="11">
    <source>
        <dbReference type="PIRSR" id="PIRSR605076-2"/>
    </source>
</evidence>
<keyword evidence="14" id="KW-1185">Reference proteome</keyword>
<dbReference type="Gene3D" id="3.90.550.10">
    <property type="entry name" value="Spore Coat Polysaccharide Biosynthesis Protein SpsA, Chain A"/>
    <property type="match status" value="1"/>
</dbReference>
<keyword evidence="7" id="KW-0735">Signal-anchor</keyword>
<evidence type="ECO:0000256" key="6">
    <source>
        <dbReference type="ARBA" id="ARBA00022692"/>
    </source>
</evidence>
<evidence type="ECO:0000256" key="5">
    <source>
        <dbReference type="ARBA" id="ARBA00022679"/>
    </source>
</evidence>
<organism evidence="13 14">
    <name type="scientific">Rousettus aegyptiacus</name>
    <name type="common">Egyptian fruit bat</name>
    <name type="synonym">Pteropus aegyptiacus</name>
    <dbReference type="NCBI Taxonomy" id="9407"/>
    <lineage>
        <taxon>Eukaryota</taxon>
        <taxon>Metazoa</taxon>
        <taxon>Chordata</taxon>
        <taxon>Craniata</taxon>
        <taxon>Vertebrata</taxon>
        <taxon>Euteleostomi</taxon>
        <taxon>Mammalia</taxon>
        <taxon>Eutheria</taxon>
        <taxon>Laurasiatheria</taxon>
        <taxon>Chiroptera</taxon>
        <taxon>Yinpterochiroptera</taxon>
        <taxon>Pteropodoidea</taxon>
        <taxon>Pteropodidae</taxon>
        <taxon>Rousettinae</taxon>
        <taxon>Rousettus</taxon>
    </lineage>
</organism>
<dbReference type="GO" id="GO:0016020">
    <property type="term" value="C:membrane"/>
    <property type="evidence" value="ECO:0007669"/>
    <property type="project" value="UniProtKB-SubCell"/>
</dbReference>
<accession>A0A7J8IJ77</accession>
<evidence type="ECO:0000256" key="2">
    <source>
        <dbReference type="ARBA" id="ARBA00004606"/>
    </source>
</evidence>
<dbReference type="EMBL" id="JACASE010000003">
    <property type="protein sequence ID" value="KAF6484667.1"/>
    <property type="molecule type" value="Genomic_DNA"/>
</dbReference>
<comment type="subcellular location">
    <subcellularLocation>
        <location evidence="2">Membrane</location>
        <topology evidence="2">Single-pass type II membrane protein</topology>
    </subcellularLocation>
</comment>
<dbReference type="FunFam" id="3.90.550.10:FF:000022">
    <property type="entry name" value="Histo-blood group ABO system transferase"/>
    <property type="match status" value="1"/>
</dbReference>
<dbReference type="SUPFAM" id="SSF53448">
    <property type="entry name" value="Nucleotide-diphospho-sugar transferases"/>
    <property type="match status" value="1"/>
</dbReference>
<evidence type="ECO:0000256" key="9">
    <source>
        <dbReference type="ARBA" id="ARBA00023136"/>
    </source>
</evidence>
<keyword evidence="6" id="KW-0812">Transmembrane</keyword>
<feature type="active site" description="Nucleophile" evidence="10">
    <location>
        <position position="275"/>
    </location>
</feature>
<dbReference type="InterPro" id="IPR029044">
    <property type="entry name" value="Nucleotide-diphossugar_trans"/>
</dbReference>
<evidence type="ECO:0000313" key="13">
    <source>
        <dbReference type="EMBL" id="KAF6484667.1"/>
    </source>
</evidence>
<evidence type="ECO:0000256" key="12">
    <source>
        <dbReference type="SAM" id="SignalP"/>
    </source>
</evidence>
<proteinExistence type="inferred from homology"/>
<evidence type="ECO:0000256" key="10">
    <source>
        <dbReference type="PIRSR" id="PIRSR605076-1"/>
    </source>
</evidence>
<keyword evidence="4" id="KW-0328">Glycosyltransferase</keyword>
<keyword evidence="8" id="KW-1133">Transmembrane helix</keyword>
<name>A0A7J8IJ77_ROUAE</name>
<dbReference type="Proteomes" id="UP000593571">
    <property type="component" value="Unassembled WGS sequence"/>
</dbReference>
<evidence type="ECO:0000256" key="8">
    <source>
        <dbReference type="ARBA" id="ARBA00022989"/>
    </source>
</evidence>
<dbReference type="PANTHER" id="PTHR10462:SF46">
    <property type="entry name" value="N-ACETYLLACTOSAMINIDE ALPHA-1,3-GALACTOSYLTRANSFERASE-LIKE 1"/>
    <property type="match status" value="1"/>
</dbReference>
<gene>
    <name evidence="13" type="ORF">HJG63_005684</name>
</gene>
<dbReference type="Pfam" id="PF03414">
    <property type="entry name" value="Glyco_transf_6"/>
    <property type="match status" value="1"/>
</dbReference>
<feature type="binding site" evidence="11">
    <location>
        <position position="207"/>
    </location>
    <ligand>
        <name>an alpha-L-fucosyl-(1-&gt;2)-beta-D-galactosyl derivative</name>
        <dbReference type="ChEBI" id="CHEBI:140327"/>
    </ligand>
</feature>
<comment type="similarity">
    <text evidence="3">Belongs to the glycosyltransferase 6 family.</text>
</comment>
<dbReference type="AlphaFoldDB" id="A0A7J8IJ77"/>
<comment type="cofactor">
    <cofactor evidence="1">
        <name>Mn(2+)</name>
        <dbReference type="ChEBI" id="CHEBI:29035"/>
    </cofactor>
</comment>
<dbReference type="GO" id="GO:0005794">
    <property type="term" value="C:Golgi apparatus"/>
    <property type="evidence" value="ECO:0007669"/>
    <property type="project" value="TreeGrafter"/>
</dbReference>
<dbReference type="InterPro" id="IPR005076">
    <property type="entry name" value="Glyco_trans_6"/>
</dbReference>
<keyword evidence="9" id="KW-0472">Membrane</keyword>
<feature type="binding site" evidence="11">
    <location>
        <position position="298"/>
    </location>
    <ligand>
        <name>an alpha-L-fucosyl-(1-&gt;2)-beta-D-galactosyl derivative</name>
        <dbReference type="ChEBI" id="CHEBI:140327"/>
    </ligand>
</feature>
<dbReference type="GO" id="GO:0005975">
    <property type="term" value="P:carbohydrate metabolic process"/>
    <property type="evidence" value="ECO:0007669"/>
    <property type="project" value="InterPro"/>
</dbReference>
<keyword evidence="5 13" id="KW-0808">Transferase</keyword>
<keyword evidence="12" id="KW-0732">Signal</keyword>
<feature type="binding site" evidence="11">
    <location>
        <position position="275"/>
    </location>
    <ligand>
        <name>an alpha-L-fucosyl-(1-&gt;2)-beta-D-galactosyl derivative</name>
        <dbReference type="ChEBI" id="CHEBI:140327"/>
    </ligand>
</feature>
<dbReference type="GO" id="GO:0031982">
    <property type="term" value="C:vesicle"/>
    <property type="evidence" value="ECO:0007669"/>
    <property type="project" value="TreeGrafter"/>
</dbReference>
<feature type="signal peptide" evidence="12">
    <location>
        <begin position="1"/>
        <end position="23"/>
    </location>
</feature>
<evidence type="ECO:0000256" key="7">
    <source>
        <dbReference type="ARBA" id="ARBA00022968"/>
    </source>
</evidence>
<evidence type="ECO:0000313" key="14">
    <source>
        <dbReference type="Proteomes" id="UP000593571"/>
    </source>
</evidence>
<protein>
    <submittedName>
        <fullName evidence="13">Glycosyltransferase 6 domain containing 1</fullName>
    </submittedName>
</protein>
<reference evidence="13 14" key="1">
    <citation type="journal article" date="2020" name="Nature">
        <title>Six reference-quality genomes reveal evolution of bat adaptations.</title>
        <authorList>
            <person name="Jebb D."/>
            <person name="Huang Z."/>
            <person name="Pippel M."/>
            <person name="Hughes G.M."/>
            <person name="Lavrichenko K."/>
            <person name="Devanna P."/>
            <person name="Winkler S."/>
            <person name="Jermiin L.S."/>
            <person name="Skirmuntt E.C."/>
            <person name="Katzourakis A."/>
            <person name="Burkitt-Gray L."/>
            <person name="Ray D.A."/>
            <person name="Sullivan K.A.M."/>
            <person name="Roscito J.G."/>
            <person name="Kirilenko B.M."/>
            <person name="Davalos L.M."/>
            <person name="Corthals A.P."/>
            <person name="Power M.L."/>
            <person name="Jones G."/>
            <person name="Ransome R.D."/>
            <person name="Dechmann D.K.N."/>
            <person name="Locatelli A.G."/>
            <person name="Puechmaille S.J."/>
            <person name="Fedrigo O."/>
            <person name="Jarvis E.D."/>
            <person name="Hiller M."/>
            <person name="Vernes S.C."/>
            <person name="Myers E.W."/>
            <person name="Teeling E.C."/>
        </authorList>
    </citation>
    <scope>NUCLEOTIDE SEQUENCE [LARGE SCALE GENOMIC DNA]</scope>
    <source>
        <strain evidence="13">MRouAeg1</strain>
        <tissue evidence="13">Muscle</tissue>
    </source>
</reference>
<sequence>MNSKWKMLSFISFALLLMSIKHHFRIKKHLQKIRLCWDHEAEPQLSDWFDPKKRPDVITTTDWLAPVIWEGTYNRQVLEKYYKRLNITVGLVVWATEKFAGQYLKEFIQSANEHFMNGYKVIFYIIMDDFSRFPPIELGPLRTFKLFAASKEKRWEDVNVVRMRNLNVYIIKHIQNEVDFLFSMTINQIFKKDFGVETLGKSVAQLHAWWYFQNAKNVPYERRYKSAAFIPFGEGDFYYHSAIFGGTPQEVLTFTIEYQRAVTSDNNNGLSSTFECHLNKYFFINKPTKLLSPEYNWDPTFRTPPQIKHVKIAWQPKDI</sequence>
<feature type="chain" id="PRO_5029812084" evidence="12">
    <location>
        <begin position="24"/>
        <end position="319"/>
    </location>
</feature>
<evidence type="ECO:0000256" key="3">
    <source>
        <dbReference type="ARBA" id="ARBA00010413"/>
    </source>
</evidence>
<dbReference type="PANTHER" id="PTHR10462">
    <property type="entry name" value="GLYCOSYLTRANSFERASE-RELATED"/>
    <property type="match status" value="1"/>
</dbReference>
<feature type="binding site" evidence="11">
    <location>
        <position position="99"/>
    </location>
    <ligand>
        <name>UDP-N-acetyl-alpha-D-galactosamine</name>
        <dbReference type="ChEBI" id="CHEBI:67138"/>
    </ligand>
</feature>
<evidence type="ECO:0000256" key="4">
    <source>
        <dbReference type="ARBA" id="ARBA00022676"/>
    </source>
</evidence>
<comment type="caution">
    <text evidence="13">The sequence shown here is derived from an EMBL/GenBank/DDBJ whole genome shotgun (WGS) entry which is preliminary data.</text>
</comment>
<dbReference type="GO" id="GO:0016758">
    <property type="term" value="F:hexosyltransferase activity"/>
    <property type="evidence" value="ECO:0007669"/>
    <property type="project" value="InterPro"/>
</dbReference>